<accession>A0A195E6A3</accession>
<evidence type="ECO:0000313" key="1">
    <source>
        <dbReference type="EMBL" id="KYN20407.1"/>
    </source>
</evidence>
<keyword evidence="2" id="KW-1185">Reference proteome</keyword>
<reference evidence="1 2" key="1">
    <citation type="submission" date="2015-09" db="EMBL/GenBank/DDBJ databases">
        <title>Trachymyrmex cornetzi WGS genome.</title>
        <authorList>
            <person name="Nygaard S."/>
            <person name="Hu H."/>
            <person name="Boomsma J."/>
            <person name="Zhang G."/>
        </authorList>
    </citation>
    <scope>NUCLEOTIDE SEQUENCE [LARGE SCALE GENOMIC DNA]</scope>
    <source>
        <strain evidence="1">Tcor2-1</strain>
        <tissue evidence="1">Whole body</tissue>
    </source>
</reference>
<proteinExistence type="predicted"/>
<name>A0A195E6A3_9HYME</name>
<sequence>MNFYKRSSRADRVNSALGVTLYKHTIVDVPRRQVETQRGALKGPQRDEEQLLQDPGEVCEYRGG</sequence>
<organism evidence="1 2">
    <name type="scientific">Trachymyrmex cornetzi</name>
    <dbReference type="NCBI Taxonomy" id="471704"/>
    <lineage>
        <taxon>Eukaryota</taxon>
        <taxon>Metazoa</taxon>
        <taxon>Ecdysozoa</taxon>
        <taxon>Arthropoda</taxon>
        <taxon>Hexapoda</taxon>
        <taxon>Insecta</taxon>
        <taxon>Pterygota</taxon>
        <taxon>Neoptera</taxon>
        <taxon>Endopterygota</taxon>
        <taxon>Hymenoptera</taxon>
        <taxon>Apocrita</taxon>
        <taxon>Aculeata</taxon>
        <taxon>Formicoidea</taxon>
        <taxon>Formicidae</taxon>
        <taxon>Myrmicinae</taxon>
        <taxon>Trachymyrmex</taxon>
    </lineage>
</organism>
<gene>
    <name evidence="1" type="ORF">ALC57_07312</name>
</gene>
<dbReference type="Proteomes" id="UP000078492">
    <property type="component" value="Unassembled WGS sequence"/>
</dbReference>
<dbReference type="EMBL" id="KQ979608">
    <property type="protein sequence ID" value="KYN20407.1"/>
    <property type="molecule type" value="Genomic_DNA"/>
</dbReference>
<dbReference type="AlphaFoldDB" id="A0A195E6A3"/>
<protein>
    <submittedName>
        <fullName evidence="1">Uncharacterized protein</fullName>
    </submittedName>
</protein>
<evidence type="ECO:0000313" key="2">
    <source>
        <dbReference type="Proteomes" id="UP000078492"/>
    </source>
</evidence>